<evidence type="ECO:0000256" key="2">
    <source>
        <dbReference type="ARBA" id="ARBA00023130"/>
    </source>
</evidence>
<dbReference type="InterPro" id="IPR036179">
    <property type="entry name" value="Ig-like_dom_sf"/>
</dbReference>
<evidence type="ECO:0000313" key="7">
    <source>
        <dbReference type="Ensembl" id="ENSCWAP00000005674.1"/>
    </source>
</evidence>
<keyword evidence="8" id="KW-1185">Reference proteome</keyword>
<dbReference type="InterPro" id="IPR013783">
    <property type="entry name" value="Ig-like_fold"/>
</dbReference>
<evidence type="ECO:0000256" key="1">
    <source>
        <dbReference type="ARBA" id="ARBA00022729"/>
    </source>
</evidence>
<dbReference type="PANTHER" id="PTHR19367">
    <property type="entry name" value="T-CELL RECEPTOR ALPHA CHAIN V REGION"/>
    <property type="match status" value="1"/>
</dbReference>
<dbReference type="GeneTree" id="ENSGT00940000153073"/>
<feature type="domain" description="Ig-like" evidence="6">
    <location>
        <begin position="12"/>
        <end position="120"/>
    </location>
</feature>
<name>A0A8C3VWM2_9CETA</name>
<proteinExistence type="predicted"/>
<organism evidence="7 8">
    <name type="scientific">Catagonus wagneri</name>
    <name type="common">Chacoan peccary</name>
    <dbReference type="NCBI Taxonomy" id="51154"/>
    <lineage>
        <taxon>Eukaryota</taxon>
        <taxon>Metazoa</taxon>
        <taxon>Chordata</taxon>
        <taxon>Craniata</taxon>
        <taxon>Vertebrata</taxon>
        <taxon>Euteleostomi</taxon>
        <taxon>Mammalia</taxon>
        <taxon>Eutheria</taxon>
        <taxon>Laurasiatheria</taxon>
        <taxon>Artiodactyla</taxon>
        <taxon>Suina</taxon>
        <taxon>Tayassuidae</taxon>
        <taxon>Catagonus</taxon>
    </lineage>
</organism>
<dbReference type="PROSITE" id="PS50835">
    <property type="entry name" value="IG_LIKE"/>
    <property type="match status" value="1"/>
</dbReference>
<sequence length="163" mass="17501">LFSCNNRGTNGDSVNQTEGPVILTEEAPMTLNCTYQTAGSALYLFWYVQYLNRAPKLLLKGSTSNLSPAEKGFQATLVKSDKTFHLKKPSVQTSDSAVYYCALSDTVTGAAGGAEHKPLKALAVGCPGRGYSFLSLVFQAGGILKVLLTSDPWNSWIAVQRGM</sequence>
<dbReference type="Gene3D" id="2.60.40.10">
    <property type="entry name" value="Immunoglobulins"/>
    <property type="match status" value="1"/>
</dbReference>
<reference evidence="7" key="1">
    <citation type="submission" date="2025-08" db="UniProtKB">
        <authorList>
            <consortium name="Ensembl"/>
        </authorList>
    </citation>
    <scope>IDENTIFICATION</scope>
</reference>
<dbReference type="SMART" id="SM00406">
    <property type="entry name" value="IGv"/>
    <property type="match status" value="1"/>
</dbReference>
<keyword evidence="5" id="KW-1279">T cell receptor</keyword>
<dbReference type="GO" id="GO:0002250">
    <property type="term" value="P:adaptive immune response"/>
    <property type="evidence" value="ECO:0007669"/>
    <property type="project" value="UniProtKB-KW"/>
</dbReference>
<keyword evidence="4" id="KW-0393">Immunoglobulin domain</keyword>
<dbReference type="InterPro" id="IPR007110">
    <property type="entry name" value="Ig-like_dom"/>
</dbReference>
<keyword evidence="5" id="KW-0391">Immunity</keyword>
<protein>
    <recommendedName>
        <fullName evidence="6">Ig-like domain-containing protein</fullName>
    </recommendedName>
</protein>
<accession>A0A8C3VWM2</accession>
<dbReference type="GO" id="GO:0042101">
    <property type="term" value="C:T cell receptor complex"/>
    <property type="evidence" value="ECO:0007669"/>
    <property type="project" value="UniProtKB-KW"/>
</dbReference>
<evidence type="ECO:0000256" key="3">
    <source>
        <dbReference type="ARBA" id="ARBA00023170"/>
    </source>
</evidence>
<evidence type="ECO:0000259" key="6">
    <source>
        <dbReference type="PROSITE" id="PS50835"/>
    </source>
</evidence>
<reference evidence="7" key="2">
    <citation type="submission" date="2025-09" db="UniProtKB">
        <authorList>
            <consortium name="Ensembl"/>
        </authorList>
    </citation>
    <scope>IDENTIFICATION</scope>
</reference>
<dbReference type="InterPro" id="IPR051287">
    <property type="entry name" value="TCR_variable_region"/>
</dbReference>
<evidence type="ECO:0000256" key="5">
    <source>
        <dbReference type="ARBA" id="ARBA00043266"/>
    </source>
</evidence>
<keyword evidence="2" id="KW-1064">Adaptive immunity</keyword>
<evidence type="ECO:0000256" key="4">
    <source>
        <dbReference type="ARBA" id="ARBA00023319"/>
    </source>
</evidence>
<dbReference type="PANTHER" id="PTHR19367:SF42">
    <property type="entry name" value="T CELL RECEPTOR ALPHA VARIABLE 18"/>
    <property type="match status" value="1"/>
</dbReference>
<keyword evidence="1" id="KW-0732">Signal</keyword>
<dbReference type="SUPFAM" id="SSF48726">
    <property type="entry name" value="Immunoglobulin"/>
    <property type="match status" value="1"/>
</dbReference>
<dbReference type="Ensembl" id="ENSCWAT00000006135.1">
    <property type="protein sequence ID" value="ENSCWAP00000005674.1"/>
    <property type="gene ID" value="ENSCWAG00000004390.1"/>
</dbReference>
<dbReference type="AlphaFoldDB" id="A0A8C3VWM2"/>
<keyword evidence="3" id="KW-0675">Receptor</keyword>
<dbReference type="Pfam" id="PF07686">
    <property type="entry name" value="V-set"/>
    <property type="match status" value="1"/>
</dbReference>
<evidence type="ECO:0000313" key="8">
    <source>
        <dbReference type="Proteomes" id="UP000694540"/>
    </source>
</evidence>
<dbReference type="InterPro" id="IPR013106">
    <property type="entry name" value="Ig_V-set"/>
</dbReference>
<dbReference type="Proteomes" id="UP000694540">
    <property type="component" value="Unplaced"/>
</dbReference>